<gene>
    <name evidence="1" type="ORF">GCM10011369_21590</name>
</gene>
<comment type="caution">
    <text evidence="1">The sequence shown here is derived from an EMBL/GenBank/DDBJ whole genome shotgun (WGS) entry which is preliminary data.</text>
</comment>
<dbReference type="InterPro" id="IPR014984">
    <property type="entry name" value="HopJ"/>
</dbReference>
<dbReference type="Proteomes" id="UP000619743">
    <property type="component" value="Unassembled WGS sequence"/>
</dbReference>
<reference evidence="2" key="1">
    <citation type="journal article" date="2019" name="Int. J. Syst. Evol. Microbiol.">
        <title>The Global Catalogue of Microorganisms (GCM) 10K type strain sequencing project: providing services to taxonomists for standard genome sequencing and annotation.</title>
        <authorList>
            <consortium name="The Broad Institute Genomics Platform"/>
            <consortium name="The Broad Institute Genome Sequencing Center for Infectious Disease"/>
            <person name="Wu L."/>
            <person name="Ma J."/>
        </authorList>
    </citation>
    <scope>NUCLEOTIDE SEQUENCE [LARGE SCALE GENOMIC DNA]</scope>
    <source>
        <strain evidence="2">CGMCC 1.10130</strain>
    </source>
</reference>
<organism evidence="1 2">
    <name type="scientific">Neiella marina</name>
    <dbReference type="NCBI Taxonomy" id="508461"/>
    <lineage>
        <taxon>Bacteria</taxon>
        <taxon>Pseudomonadati</taxon>
        <taxon>Pseudomonadota</taxon>
        <taxon>Gammaproteobacteria</taxon>
        <taxon>Alteromonadales</taxon>
        <taxon>Echinimonadaceae</taxon>
        <taxon>Neiella</taxon>
    </lineage>
</organism>
<dbReference type="Pfam" id="PF08888">
    <property type="entry name" value="HopJ"/>
    <property type="match status" value="1"/>
</dbReference>
<name>A0A8J2U5T9_9GAMM</name>
<dbReference type="InterPro" id="IPR038604">
    <property type="entry name" value="HopJ_sf"/>
</dbReference>
<dbReference type="RefSeq" id="WP_087505917.1">
    <property type="nucleotide sequence ID" value="NZ_BMDX01000010.1"/>
</dbReference>
<dbReference type="AlphaFoldDB" id="A0A8J2U5T9"/>
<dbReference type="OrthoDB" id="9790826at2"/>
<accession>A0A8J2U5T9</accession>
<proteinExistence type="predicted"/>
<protein>
    <submittedName>
        <fullName evidence="1">Type III effector</fullName>
    </submittedName>
</protein>
<keyword evidence="2" id="KW-1185">Reference proteome</keyword>
<evidence type="ECO:0000313" key="1">
    <source>
        <dbReference type="EMBL" id="GGA79337.1"/>
    </source>
</evidence>
<sequence length="114" mass="12520">MTKLQQLLEQLDQQADNIVFADVMATIDQHYDFTPSAFDNGGIHNAAGENNGSCKVFAFGQLQQLNEQQVLALFGEHYAAVKGNPDGSDHQNIRNFMAHGWAGIKLHAAPLTPR</sequence>
<evidence type="ECO:0000313" key="2">
    <source>
        <dbReference type="Proteomes" id="UP000619743"/>
    </source>
</evidence>
<dbReference type="Gene3D" id="3.20.160.10">
    <property type="entry name" value="vpa0580 domain like"/>
    <property type="match status" value="1"/>
</dbReference>
<dbReference type="EMBL" id="BMDX01000010">
    <property type="protein sequence ID" value="GGA79337.1"/>
    <property type="molecule type" value="Genomic_DNA"/>
</dbReference>